<proteinExistence type="predicted"/>
<sequence>MATIGLFAALAAAGSWASDAWGWPDGLVIPAIAVPYWAAVTAVWSRWGPEMPGLH</sequence>
<comment type="caution">
    <text evidence="1">The sequence shown here is derived from an EMBL/GenBank/DDBJ whole genome shotgun (WGS) entry which is preliminary data.</text>
</comment>
<reference evidence="1 2" key="1">
    <citation type="submission" date="2020-08" db="EMBL/GenBank/DDBJ databases">
        <title>Sequencing the genomes of 1000 actinobacteria strains.</title>
        <authorList>
            <person name="Klenk H.-P."/>
        </authorList>
    </citation>
    <scope>NUCLEOTIDE SEQUENCE [LARGE SCALE GENOMIC DNA]</scope>
    <source>
        <strain evidence="1 2">DSM 43149</strain>
    </source>
</reference>
<gene>
    <name evidence="1" type="ORF">BJ971_005825</name>
</gene>
<name>A0A7W7I2I4_9ACTN</name>
<keyword evidence="2" id="KW-1185">Reference proteome</keyword>
<dbReference type="AlphaFoldDB" id="A0A7W7I2I4"/>
<organism evidence="1 2">
    <name type="scientific">Actinoplanes digitatis</name>
    <dbReference type="NCBI Taxonomy" id="1868"/>
    <lineage>
        <taxon>Bacteria</taxon>
        <taxon>Bacillati</taxon>
        <taxon>Actinomycetota</taxon>
        <taxon>Actinomycetes</taxon>
        <taxon>Micromonosporales</taxon>
        <taxon>Micromonosporaceae</taxon>
        <taxon>Actinoplanes</taxon>
    </lineage>
</organism>
<dbReference type="RefSeq" id="WP_184996350.1">
    <property type="nucleotide sequence ID" value="NZ_BOMK01000032.1"/>
</dbReference>
<accession>A0A7W7I2I4</accession>
<dbReference type="EMBL" id="JACHNH010000001">
    <property type="protein sequence ID" value="MBB4765269.1"/>
    <property type="molecule type" value="Genomic_DNA"/>
</dbReference>
<evidence type="ECO:0000313" key="1">
    <source>
        <dbReference type="EMBL" id="MBB4765269.1"/>
    </source>
</evidence>
<dbReference type="Proteomes" id="UP000578112">
    <property type="component" value="Unassembled WGS sequence"/>
</dbReference>
<protein>
    <submittedName>
        <fullName evidence="1">Uncharacterized protein</fullName>
    </submittedName>
</protein>
<evidence type="ECO:0000313" key="2">
    <source>
        <dbReference type="Proteomes" id="UP000578112"/>
    </source>
</evidence>